<evidence type="ECO:0000259" key="1">
    <source>
        <dbReference type="PROSITE" id="PS50995"/>
    </source>
</evidence>
<gene>
    <name evidence="2" type="ORF">SAMN04488554_1554</name>
</gene>
<proteinExistence type="predicted"/>
<dbReference type="SUPFAM" id="SSF46785">
    <property type="entry name" value="Winged helix' DNA-binding domain"/>
    <property type="match status" value="1"/>
</dbReference>
<name>A0A1H5G883_9MICO</name>
<dbReference type="InterPro" id="IPR000835">
    <property type="entry name" value="HTH_MarR-typ"/>
</dbReference>
<evidence type="ECO:0000313" key="3">
    <source>
        <dbReference type="Proteomes" id="UP000199220"/>
    </source>
</evidence>
<dbReference type="InterPro" id="IPR036388">
    <property type="entry name" value="WH-like_DNA-bd_sf"/>
</dbReference>
<dbReference type="InterPro" id="IPR036390">
    <property type="entry name" value="WH_DNA-bd_sf"/>
</dbReference>
<dbReference type="Gene3D" id="1.10.10.10">
    <property type="entry name" value="Winged helix-like DNA-binding domain superfamily/Winged helix DNA-binding domain"/>
    <property type="match status" value="1"/>
</dbReference>
<dbReference type="PANTHER" id="PTHR33164">
    <property type="entry name" value="TRANSCRIPTIONAL REGULATOR, MARR FAMILY"/>
    <property type="match status" value="1"/>
</dbReference>
<dbReference type="AlphaFoldDB" id="A0A1H5G883"/>
<dbReference type="OrthoDB" id="9154853at2"/>
<dbReference type="PRINTS" id="PR00598">
    <property type="entry name" value="HTHMARR"/>
</dbReference>
<dbReference type="GO" id="GO:0003677">
    <property type="term" value="F:DNA binding"/>
    <property type="evidence" value="ECO:0007669"/>
    <property type="project" value="UniProtKB-KW"/>
</dbReference>
<dbReference type="SMART" id="SM00347">
    <property type="entry name" value="HTH_MARR"/>
    <property type="match status" value="1"/>
</dbReference>
<dbReference type="PANTHER" id="PTHR33164:SF57">
    <property type="entry name" value="MARR-FAMILY TRANSCRIPTIONAL REGULATOR"/>
    <property type="match status" value="1"/>
</dbReference>
<accession>A0A1H5G883</accession>
<dbReference type="InterPro" id="IPR039422">
    <property type="entry name" value="MarR/SlyA-like"/>
</dbReference>
<organism evidence="2 3">
    <name type="scientific">Ruania alba</name>
    <dbReference type="NCBI Taxonomy" id="648782"/>
    <lineage>
        <taxon>Bacteria</taxon>
        <taxon>Bacillati</taxon>
        <taxon>Actinomycetota</taxon>
        <taxon>Actinomycetes</taxon>
        <taxon>Micrococcales</taxon>
        <taxon>Ruaniaceae</taxon>
        <taxon>Ruania</taxon>
    </lineage>
</organism>
<dbReference type="STRING" id="648782.SAMN04488554_1554"/>
<feature type="domain" description="HTH marR-type" evidence="1">
    <location>
        <begin position="19"/>
        <end position="157"/>
    </location>
</feature>
<evidence type="ECO:0000313" key="2">
    <source>
        <dbReference type="EMBL" id="SEE11258.1"/>
    </source>
</evidence>
<keyword evidence="3" id="KW-1185">Reference proteome</keyword>
<dbReference type="GO" id="GO:0003700">
    <property type="term" value="F:DNA-binding transcription factor activity"/>
    <property type="evidence" value="ECO:0007669"/>
    <property type="project" value="InterPro"/>
</dbReference>
<reference evidence="3" key="1">
    <citation type="submission" date="2016-10" db="EMBL/GenBank/DDBJ databases">
        <authorList>
            <person name="Varghese N."/>
            <person name="Submissions S."/>
        </authorList>
    </citation>
    <scope>NUCLEOTIDE SEQUENCE [LARGE SCALE GENOMIC DNA]</scope>
    <source>
        <strain evidence="3">DSM 21368</strain>
    </source>
</reference>
<dbReference type="PROSITE" id="PS50995">
    <property type="entry name" value="HTH_MARR_2"/>
    <property type="match status" value="1"/>
</dbReference>
<sequence>MCAGNLDQVTPSPTTENDHAAAVSEMERQFAALFVQARRAIRERAALIHPDLTVLGFHTLSTLVRRGPQQQSHLADWLSVDKAAMSRTVTHLVDLGLADRSQDPRDRRAQQIAVTDDGQSRFEMISAHQRAHLHERLGTWPAEDVRQLAGLLARFNETAADGD</sequence>
<dbReference type="Proteomes" id="UP000199220">
    <property type="component" value="Unassembled WGS sequence"/>
</dbReference>
<keyword evidence="2" id="KW-0238">DNA-binding</keyword>
<dbReference type="EMBL" id="FNTX01000001">
    <property type="protein sequence ID" value="SEE11258.1"/>
    <property type="molecule type" value="Genomic_DNA"/>
</dbReference>
<dbReference type="GO" id="GO:0006950">
    <property type="term" value="P:response to stress"/>
    <property type="evidence" value="ECO:0007669"/>
    <property type="project" value="TreeGrafter"/>
</dbReference>
<dbReference type="Pfam" id="PF01047">
    <property type="entry name" value="MarR"/>
    <property type="match status" value="1"/>
</dbReference>
<protein>
    <submittedName>
        <fullName evidence="2">DNA-binding transcriptional regulator, MarR family</fullName>
    </submittedName>
</protein>